<proteinExistence type="predicted"/>
<dbReference type="CDD" id="cd00829">
    <property type="entry name" value="SCP-x_thiolase"/>
    <property type="match status" value="1"/>
</dbReference>
<dbReference type="Pfam" id="PF22691">
    <property type="entry name" value="Thiolase_C_1"/>
    <property type="match status" value="1"/>
</dbReference>
<dbReference type="PIRSF" id="PIRSF000429">
    <property type="entry name" value="Ac-CoA_Ac_transf"/>
    <property type="match status" value="1"/>
</dbReference>
<dbReference type="PANTHER" id="PTHR42870">
    <property type="entry name" value="ACETYL-COA C-ACETYLTRANSFERASE"/>
    <property type="match status" value="1"/>
</dbReference>
<evidence type="ECO:0000313" key="3">
    <source>
        <dbReference type="EMBL" id="CAB4834094.1"/>
    </source>
</evidence>
<evidence type="ECO:0000313" key="2">
    <source>
        <dbReference type="EMBL" id="CAB4765426.1"/>
    </source>
</evidence>
<dbReference type="EMBL" id="CAFBMH010000067">
    <property type="protein sequence ID" value="CAB4915094.1"/>
    <property type="molecule type" value="Genomic_DNA"/>
</dbReference>
<sequence length="411" mass="43745">MPSAFWGKFLEPHRLRRETGGSMAKHPFHDVAIVGVHNTQQARMLEGHDSRSITLEAGLGAVADAGLTPLDIDGVVGVHGADFIYQARIGPVWRSMSQLGIPALLEASAAIATGLASVVLVSAGSAGIYTERTSTAPWTRPTNEFVVSYGMFTAAEFALIARRHMHMHGTKPEALAHVAATIRNNGHVNPEAVYFGRGPFTAQDVLDSRMVADPYHLLDCAMTAEGGCALVLARADIAKDLAKDPVYVLGGNTDHYGPSYQHPPAFELGGRRDPKFINGYAGRRASQMAFAMAGCAPTDVDVCEFYDPFSFEIIRQFEAFGFCGEGEGGDFVMDGTIEIDGRFPITTDGGLMSFSHGGATVQLLQRVIRATQQVRGECATQQVPDVEIALASGGGAGALFNDVMLLGASQA</sequence>
<reference evidence="3" key="1">
    <citation type="submission" date="2020-05" db="EMBL/GenBank/DDBJ databases">
        <authorList>
            <person name="Chiriac C."/>
            <person name="Salcher M."/>
            <person name="Ghai R."/>
            <person name="Kavagutti S V."/>
        </authorList>
    </citation>
    <scope>NUCLEOTIDE SEQUENCE</scope>
</reference>
<dbReference type="EMBL" id="CAFABA010000088">
    <property type="protein sequence ID" value="CAB4834094.1"/>
    <property type="molecule type" value="Genomic_DNA"/>
</dbReference>
<dbReference type="PANTHER" id="PTHR42870:SF1">
    <property type="entry name" value="NON-SPECIFIC LIPID-TRANSFER PROTEIN-LIKE 2"/>
    <property type="match status" value="1"/>
</dbReference>
<protein>
    <submittedName>
        <fullName evidence="3">Unannotated protein</fullName>
    </submittedName>
</protein>
<dbReference type="Gene3D" id="3.40.47.10">
    <property type="match status" value="1"/>
</dbReference>
<gene>
    <name evidence="2" type="ORF">UFOPK2754_02735</name>
    <name evidence="3" type="ORF">UFOPK3139_01976</name>
    <name evidence="4" type="ORF">UFOPK3543_01760</name>
</gene>
<dbReference type="InterPro" id="IPR055140">
    <property type="entry name" value="Thiolase_C_2"/>
</dbReference>
<evidence type="ECO:0000259" key="1">
    <source>
        <dbReference type="Pfam" id="PF22691"/>
    </source>
</evidence>
<feature type="domain" description="Thiolase C-terminal" evidence="1">
    <location>
        <begin position="281"/>
        <end position="407"/>
    </location>
</feature>
<dbReference type="EMBL" id="CAEZYR010000137">
    <property type="protein sequence ID" value="CAB4765426.1"/>
    <property type="molecule type" value="Genomic_DNA"/>
</dbReference>
<dbReference type="GO" id="GO:0016747">
    <property type="term" value="F:acyltransferase activity, transferring groups other than amino-acyl groups"/>
    <property type="evidence" value="ECO:0007669"/>
    <property type="project" value="InterPro"/>
</dbReference>
<dbReference type="SUPFAM" id="SSF53901">
    <property type="entry name" value="Thiolase-like"/>
    <property type="match status" value="2"/>
</dbReference>
<organism evidence="3">
    <name type="scientific">freshwater metagenome</name>
    <dbReference type="NCBI Taxonomy" id="449393"/>
    <lineage>
        <taxon>unclassified sequences</taxon>
        <taxon>metagenomes</taxon>
        <taxon>ecological metagenomes</taxon>
    </lineage>
</organism>
<dbReference type="InterPro" id="IPR016039">
    <property type="entry name" value="Thiolase-like"/>
</dbReference>
<accession>A0A6J7AMH4</accession>
<dbReference type="InterPro" id="IPR002155">
    <property type="entry name" value="Thiolase"/>
</dbReference>
<name>A0A6J7AMH4_9ZZZZ</name>
<evidence type="ECO:0000313" key="4">
    <source>
        <dbReference type="EMBL" id="CAB4915094.1"/>
    </source>
</evidence>
<dbReference type="AlphaFoldDB" id="A0A6J7AMH4"/>